<dbReference type="InterPro" id="IPR000086">
    <property type="entry name" value="NUDIX_hydrolase_dom"/>
</dbReference>
<dbReference type="EMBL" id="CAKLPX010000001">
    <property type="protein sequence ID" value="CAH0991408.1"/>
    <property type="molecule type" value="Genomic_DNA"/>
</dbReference>
<dbReference type="InterPro" id="IPR015797">
    <property type="entry name" value="NUDIX_hydrolase-like_dom_sf"/>
</dbReference>
<keyword evidence="4" id="KW-0378">Hydrolase</keyword>
<evidence type="ECO:0000313" key="8">
    <source>
        <dbReference type="EMBL" id="CAH0991408.1"/>
    </source>
</evidence>
<evidence type="ECO:0000256" key="4">
    <source>
        <dbReference type="ARBA" id="ARBA00022801"/>
    </source>
</evidence>
<dbReference type="Pfam" id="PF00293">
    <property type="entry name" value="NUDIX"/>
    <property type="match status" value="1"/>
</dbReference>
<comment type="caution">
    <text evidence="8">The sequence shown here is derived from an EMBL/GenBank/DDBJ whole genome shotgun (WGS) entry which is preliminary data.</text>
</comment>
<protein>
    <recommendedName>
        <fullName evidence="7">Nudix hydrolase domain-containing protein</fullName>
    </recommendedName>
</protein>
<dbReference type="PANTHER" id="PTHR12318">
    <property type="entry name" value="TESTOSTERONE-REGULATED PROTEIN RP2"/>
    <property type="match status" value="1"/>
</dbReference>
<evidence type="ECO:0000313" key="9">
    <source>
        <dbReference type="Proteomes" id="UP000838100"/>
    </source>
</evidence>
<comment type="cofactor">
    <cofactor evidence="1">
        <name>Mn(2+)</name>
        <dbReference type="ChEBI" id="CHEBI:29035"/>
    </cofactor>
</comment>
<proteinExistence type="predicted"/>
<dbReference type="RefSeq" id="WP_237444059.1">
    <property type="nucleotide sequence ID" value="NZ_CAKLPX010000001.1"/>
</dbReference>
<keyword evidence="3" id="KW-0479">Metal-binding</keyword>
<feature type="domain" description="Nudix hydrolase" evidence="7">
    <location>
        <begin position="4"/>
        <end position="148"/>
    </location>
</feature>
<comment type="cofactor">
    <cofactor evidence="2">
        <name>Mg(2+)</name>
        <dbReference type="ChEBI" id="CHEBI:18420"/>
    </cofactor>
</comment>
<accession>A0ABM9ADY5</accession>
<sequence>MMSELIPAATVIVQRQSKRGVEALLLNRNKTLSFAPGLWVFPGGRVDPEELALKATEQEQARVAAIRECEEEAGIRLAADQLTPFAHWTAPEGTAKRFSTWFFIATIEDDIEVVIDDGEIVSYQWLPLQQALNEHHEGALAMLPPTYICLSQMSRLRQCQQITAFAERRGMVFYQPQLVVEGDKLCFLYEEDNCYNSGELVKTGRQHRCWMVDSICDYIDDATITAI</sequence>
<evidence type="ECO:0000256" key="3">
    <source>
        <dbReference type="ARBA" id="ARBA00022723"/>
    </source>
</evidence>
<keyword evidence="5" id="KW-0460">Magnesium</keyword>
<evidence type="ECO:0000259" key="7">
    <source>
        <dbReference type="PROSITE" id="PS51462"/>
    </source>
</evidence>
<evidence type="ECO:0000256" key="6">
    <source>
        <dbReference type="ARBA" id="ARBA00023211"/>
    </source>
</evidence>
<gene>
    <name evidence="8" type="ORF">SIN8267_01512</name>
</gene>
<keyword evidence="6" id="KW-0464">Manganese</keyword>
<evidence type="ECO:0000256" key="5">
    <source>
        <dbReference type="ARBA" id="ARBA00022842"/>
    </source>
</evidence>
<dbReference type="PROSITE" id="PS51462">
    <property type="entry name" value="NUDIX"/>
    <property type="match status" value="1"/>
</dbReference>
<organism evidence="8 9">
    <name type="scientific">Sinobacterium norvegicum</name>
    <dbReference type="NCBI Taxonomy" id="1641715"/>
    <lineage>
        <taxon>Bacteria</taxon>
        <taxon>Pseudomonadati</taxon>
        <taxon>Pseudomonadota</taxon>
        <taxon>Gammaproteobacteria</taxon>
        <taxon>Cellvibrionales</taxon>
        <taxon>Spongiibacteraceae</taxon>
        <taxon>Sinobacterium</taxon>
    </lineage>
</organism>
<evidence type="ECO:0000256" key="1">
    <source>
        <dbReference type="ARBA" id="ARBA00001936"/>
    </source>
</evidence>
<dbReference type="Gene3D" id="3.90.79.10">
    <property type="entry name" value="Nucleoside Triphosphate Pyrophosphohydrolase"/>
    <property type="match status" value="2"/>
</dbReference>
<dbReference type="PANTHER" id="PTHR12318:SF0">
    <property type="entry name" value="ACYL-COENZYME A DIPHOSPHATASE NUDT19"/>
    <property type="match status" value="1"/>
</dbReference>
<keyword evidence="9" id="KW-1185">Reference proteome</keyword>
<name>A0ABM9ADY5_9GAMM</name>
<dbReference type="Proteomes" id="UP000838100">
    <property type="component" value="Unassembled WGS sequence"/>
</dbReference>
<dbReference type="SUPFAM" id="SSF55811">
    <property type="entry name" value="Nudix"/>
    <property type="match status" value="1"/>
</dbReference>
<dbReference type="InterPro" id="IPR039121">
    <property type="entry name" value="NUDT19"/>
</dbReference>
<evidence type="ECO:0000256" key="2">
    <source>
        <dbReference type="ARBA" id="ARBA00001946"/>
    </source>
</evidence>
<dbReference type="CDD" id="cd18870">
    <property type="entry name" value="NUDIX_AcylCoAdiphos_Nudt19"/>
    <property type="match status" value="1"/>
</dbReference>
<reference evidence="8" key="1">
    <citation type="submission" date="2021-12" db="EMBL/GenBank/DDBJ databases">
        <authorList>
            <person name="Rodrigo-Torres L."/>
            <person name="Arahal R. D."/>
            <person name="Lucena T."/>
        </authorList>
    </citation>
    <scope>NUCLEOTIDE SEQUENCE</scope>
    <source>
        <strain evidence="8">CECT 8267</strain>
    </source>
</reference>